<feature type="binding site" evidence="4">
    <location>
        <position position="214"/>
    </location>
    <ligand>
        <name>ATP</name>
        <dbReference type="ChEBI" id="CHEBI:30616"/>
    </ligand>
</feature>
<evidence type="ECO:0000256" key="4">
    <source>
        <dbReference type="HAMAP-Rule" id="MF_01928"/>
    </source>
</evidence>
<dbReference type="Gene3D" id="3.40.50.20">
    <property type="match status" value="1"/>
</dbReference>
<comment type="function">
    <text evidence="5">Catalyzes the ATP-dependent conversion of 5-aminoimidazole ribonucleotide (AIR) and HCO(3)- to N5-carboxyaminoimidazole ribonucleotide (N5-CAIR).</text>
</comment>
<dbReference type="NCBIfam" id="NF004676">
    <property type="entry name" value="PRK06019.1-2"/>
    <property type="match status" value="1"/>
</dbReference>
<dbReference type="SUPFAM" id="SSF51246">
    <property type="entry name" value="Rudiment single hybrid motif"/>
    <property type="match status" value="1"/>
</dbReference>
<feature type="binding site" evidence="4">
    <location>
        <begin position="183"/>
        <end position="186"/>
    </location>
    <ligand>
        <name>ATP</name>
        <dbReference type="ChEBI" id="CHEBI:30616"/>
    </ligand>
</feature>
<dbReference type="InterPro" id="IPR011761">
    <property type="entry name" value="ATP-grasp"/>
</dbReference>
<dbReference type="EMBL" id="JAOCZP010000004">
    <property type="protein sequence ID" value="MCT7376538.1"/>
    <property type="molecule type" value="Genomic_DNA"/>
</dbReference>
<evidence type="ECO:0000256" key="1">
    <source>
        <dbReference type="ARBA" id="ARBA00022741"/>
    </source>
</evidence>
<dbReference type="InterPro" id="IPR016185">
    <property type="entry name" value="PreATP-grasp_dom_sf"/>
</dbReference>
<dbReference type="EC" id="6.3.4.18" evidence="4 5"/>
<gene>
    <name evidence="4 5" type="primary">purK</name>
    <name evidence="7" type="ORF">N5A92_16005</name>
</gene>
<dbReference type="InterPro" id="IPR003135">
    <property type="entry name" value="ATP-grasp_carboxylate-amine"/>
</dbReference>
<dbReference type="RefSeq" id="WP_260904567.1">
    <property type="nucleotide sequence ID" value="NZ_JAOCZP010000004.1"/>
</dbReference>
<dbReference type="PROSITE" id="PS50975">
    <property type="entry name" value="ATP_GRASP"/>
    <property type="match status" value="1"/>
</dbReference>
<comment type="catalytic activity">
    <reaction evidence="4 5">
        <text>5-amino-1-(5-phospho-beta-D-ribosyl)imidazole + hydrogencarbonate + ATP = 5-carboxyamino-1-(5-phospho-D-ribosyl)imidazole + ADP + phosphate + 2 H(+)</text>
        <dbReference type="Rhea" id="RHEA:19317"/>
        <dbReference type="ChEBI" id="CHEBI:15378"/>
        <dbReference type="ChEBI" id="CHEBI:17544"/>
        <dbReference type="ChEBI" id="CHEBI:30616"/>
        <dbReference type="ChEBI" id="CHEBI:43474"/>
        <dbReference type="ChEBI" id="CHEBI:58730"/>
        <dbReference type="ChEBI" id="CHEBI:137981"/>
        <dbReference type="ChEBI" id="CHEBI:456216"/>
        <dbReference type="EC" id="6.3.4.18"/>
    </reaction>
</comment>
<keyword evidence="3 4" id="KW-0067">ATP-binding</keyword>
<feature type="binding site" evidence="4">
    <location>
        <begin position="268"/>
        <end position="269"/>
    </location>
    <ligand>
        <name>ATP</name>
        <dbReference type="ChEBI" id="CHEBI:30616"/>
    </ligand>
</feature>
<feature type="binding site" evidence="4">
    <location>
        <begin position="152"/>
        <end position="158"/>
    </location>
    <ligand>
        <name>ATP</name>
        <dbReference type="ChEBI" id="CHEBI:30616"/>
    </ligand>
</feature>
<evidence type="ECO:0000259" key="6">
    <source>
        <dbReference type="PROSITE" id="PS50975"/>
    </source>
</evidence>
<organism evidence="7 8">
    <name type="scientific">Chelativorans salis</name>
    <dbReference type="NCBI Taxonomy" id="2978478"/>
    <lineage>
        <taxon>Bacteria</taxon>
        <taxon>Pseudomonadati</taxon>
        <taxon>Pseudomonadota</taxon>
        <taxon>Alphaproteobacteria</taxon>
        <taxon>Hyphomicrobiales</taxon>
        <taxon>Phyllobacteriaceae</taxon>
        <taxon>Chelativorans</taxon>
    </lineage>
</organism>
<dbReference type="Proteomes" id="UP001320831">
    <property type="component" value="Unassembled WGS sequence"/>
</dbReference>
<comment type="subunit">
    <text evidence="4 5">Homodimer.</text>
</comment>
<reference evidence="7 8" key="1">
    <citation type="submission" date="2022-09" db="EMBL/GenBank/DDBJ databases">
        <title>Chelativorans salina sp. nov., a novel slightly halophilic bacterium isolated from a saline lake sediment enrichment.</title>
        <authorList>
            <person name="Gao L."/>
            <person name="Fang B.-Z."/>
            <person name="Li W.-J."/>
        </authorList>
    </citation>
    <scope>NUCLEOTIDE SEQUENCE [LARGE SCALE GENOMIC DNA]</scope>
    <source>
        <strain evidence="7 8">EGI FJ00035</strain>
    </source>
</reference>
<evidence type="ECO:0000256" key="2">
    <source>
        <dbReference type="ARBA" id="ARBA00022755"/>
    </source>
</evidence>
<name>A0ABT2LPR0_9HYPH</name>
<dbReference type="Gene3D" id="3.30.1490.20">
    <property type="entry name" value="ATP-grasp fold, A domain"/>
    <property type="match status" value="1"/>
</dbReference>
<dbReference type="PANTHER" id="PTHR11609">
    <property type="entry name" value="PURINE BIOSYNTHESIS PROTEIN 6/7, PUR6/7"/>
    <property type="match status" value="1"/>
</dbReference>
<dbReference type="InterPro" id="IPR054350">
    <property type="entry name" value="PurT/PurK_preATP-grasp"/>
</dbReference>
<accession>A0ABT2LPR0</accession>
<evidence type="ECO:0000256" key="3">
    <source>
        <dbReference type="ARBA" id="ARBA00022840"/>
    </source>
</evidence>
<evidence type="ECO:0000313" key="8">
    <source>
        <dbReference type="Proteomes" id="UP001320831"/>
    </source>
</evidence>
<dbReference type="InterPro" id="IPR005875">
    <property type="entry name" value="PurK"/>
</dbReference>
<sequence>MTKALAPGATIGIVGGGQLGRMLAMAAAGLGYRTAILEPDRDCPAAQVAGLHIAAPYDDGKALEKLANASDVVTYEFENVPISAIRSLNEQLAVYPPPEALEAAQDRLAEKIFLNSAGVSTAPFISVDNDEDLERGLSAFGGRGVLKTRRMGYDGKGQRVFRSTTRDVKGCFAQMGGVPLVLEDLVAFEREVSVIAARGTDGSMAAYDPAENIHRDGILFRSNVPAAISPATAETARETAFTILSALGYVGVIGVEFFVMKDGTLLANEIAPRVHNSGHWTEAACLVSQFEQHIRAVAGLPLGSTTRHANCVMTNLLGTEQERAAALLAEPDVVLHLYGKAEARPGRKMGHYTRLLPLDGNPAGGKGSLQNG</sequence>
<feature type="binding site" evidence="4">
    <location>
        <position position="191"/>
    </location>
    <ligand>
        <name>ATP</name>
        <dbReference type="ChEBI" id="CHEBI:30616"/>
    </ligand>
</feature>
<dbReference type="NCBIfam" id="NF004675">
    <property type="entry name" value="PRK06019.1-1"/>
    <property type="match status" value="1"/>
</dbReference>
<proteinExistence type="inferred from homology"/>
<protein>
    <recommendedName>
        <fullName evidence="4 5">N5-carboxyaminoimidazole ribonucleotide synthase</fullName>
        <shortName evidence="4 5">N5-CAIR synthase</shortName>
        <ecNumber evidence="4 5">6.3.4.18</ecNumber>
    </recommendedName>
    <alternativeName>
        <fullName evidence="4 5">5-(carboxyamino)imidazole ribonucleotide synthetase</fullName>
    </alternativeName>
</protein>
<feature type="domain" description="ATP-grasp" evidence="6">
    <location>
        <begin position="111"/>
        <end position="298"/>
    </location>
</feature>
<dbReference type="Gene3D" id="3.30.470.20">
    <property type="entry name" value="ATP-grasp fold, B domain"/>
    <property type="match status" value="1"/>
</dbReference>
<dbReference type="PANTHER" id="PTHR11609:SF5">
    <property type="entry name" value="PHOSPHORIBOSYLAMINOIMIDAZOLE CARBOXYLASE"/>
    <property type="match status" value="1"/>
</dbReference>
<keyword evidence="4 5" id="KW-0436">Ligase</keyword>
<dbReference type="Pfam" id="PF02222">
    <property type="entry name" value="ATP-grasp"/>
    <property type="match status" value="1"/>
</dbReference>
<keyword evidence="8" id="KW-1185">Reference proteome</keyword>
<dbReference type="Pfam" id="PF22660">
    <property type="entry name" value="RS_preATP-grasp-like"/>
    <property type="match status" value="1"/>
</dbReference>
<dbReference type="NCBIfam" id="TIGR01161">
    <property type="entry name" value="purK"/>
    <property type="match status" value="1"/>
</dbReference>
<evidence type="ECO:0000256" key="5">
    <source>
        <dbReference type="RuleBase" id="RU361200"/>
    </source>
</evidence>
<feature type="binding site" evidence="4">
    <location>
        <position position="107"/>
    </location>
    <ligand>
        <name>ATP</name>
        <dbReference type="ChEBI" id="CHEBI:30616"/>
    </ligand>
</feature>
<dbReference type="SUPFAM" id="SSF52440">
    <property type="entry name" value="PreATP-grasp domain"/>
    <property type="match status" value="1"/>
</dbReference>
<keyword evidence="1 4" id="KW-0547">Nucleotide-binding</keyword>
<keyword evidence="2 4" id="KW-0658">Purine biosynthesis</keyword>
<dbReference type="SUPFAM" id="SSF56059">
    <property type="entry name" value="Glutathione synthetase ATP-binding domain-like"/>
    <property type="match status" value="1"/>
</dbReference>
<comment type="similarity">
    <text evidence="4 5">Belongs to the PurK/PurT family.</text>
</comment>
<comment type="caution">
    <text evidence="7">The sequence shown here is derived from an EMBL/GenBank/DDBJ whole genome shotgun (WGS) entry which is preliminary data.</text>
</comment>
<comment type="pathway">
    <text evidence="4 5">Purine metabolism; IMP biosynthesis via de novo pathway; 5-amino-1-(5-phospho-D-ribosyl)imidazole-4-carboxylate from 5-amino-1-(5-phospho-D-ribosyl)imidazole (N5-CAIR route): step 1/2.</text>
</comment>
<dbReference type="InterPro" id="IPR011054">
    <property type="entry name" value="Rudment_hybrid_motif"/>
</dbReference>
<dbReference type="Pfam" id="PF17769">
    <property type="entry name" value="PurK_C"/>
    <property type="match status" value="1"/>
</dbReference>
<dbReference type="HAMAP" id="MF_01928">
    <property type="entry name" value="PurK"/>
    <property type="match status" value="1"/>
</dbReference>
<dbReference type="InterPro" id="IPR013815">
    <property type="entry name" value="ATP_grasp_subdomain_1"/>
</dbReference>
<comment type="function">
    <text evidence="4">Catalyzes the ATP-dependent conversion of 5-aminoimidazole ribonucleotide (AIR) and HCO(3)(-) to N5-carboxyaminoimidazole ribonucleotide (N5-CAIR).</text>
</comment>
<dbReference type="GO" id="GO:0034028">
    <property type="term" value="F:5-(carboxyamino)imidazole ribonucleotide synthase activity"/>
    <property type="evidence" value="ECO:0007669"/>
    <property type="project" value="UniProtKB-EC"/>
</dbReference>
<evidence type="ECO:0000313" key="7">
    <source>
        <dbReference type="EMBL" id="MCT7376538.1"/>
    </source>
</evidence>
<dbReference type="InterPro" id="IPR040686">
    <property type="entry name" value="PurK_C"/>
</dbReference>
<feature type="binding site" evidence="4">
    <location>
        <position position="147"/>
    </location>
    <ligand>
        <name>ATP</name>
        <dbReference type="ChEBI" id="CHEBI:30616"/>
    </ligand>
</feature>
<dbReference type="NCBIfam" id="NF004679">
    <property type="entry name" value="PRK06019.1-5"/>
    <property type="match status" value="1"/>
</dbReference>